<evidence type="ECO:0000313" key="2">
    <source>
        <dbReference type="EMBL" id="KAF9483235.1"/>
    </source>
</evidence>
<feature type="compositionally biased region" description="Basic and acidic residues" evidence="1">
    <location>
        <begin position="161"/>
        <end position="179"/>
    </location>
</feature>
<feature type="compositionally biased region" description="Basic and acidic residues" evidence="1">
    <location>
        <begin position="388"/>
        <end position="408"/>
    </location>
</feature>
<dbReference type="EMBL" id="MU155156">
    <property type="protein sequence ID" value="KAF9483235.1"/>
    <property type="molecule type" value="Genomic_DNA"/>
</dbReference>
<feature type="region of interest" description="Disordered" evidence="1">
    <location>
        <begin position="159"/>
        <end position="182"/>
    </location>
</feature>
<comment type="caution">
    <text evidence="2">The sequence shown here is derived from an EMBL/GenBank/DDBJ whole genome shotgun (WGS) entry which is preliminary data.</text>
</comment>
<name>A0A9P6D4M3_9AGAR</name>
<evidence type="ECO:0000256" key="1">
    <source>
        <dbReference type="SAM" id="MobiDB-lite"/>
    </source>
</evidence>
<keyword evidence="3" id="KW-1185">Reference proteome</keyword>
<dbReference type="AlphaFoldDB" id="A0A9P6D4M3"/>
<dbReference type="Proteomes" id="UP000807469">
    <property type="component" value="Unassembled WGS sequence"/>
</dbReference>
<sequence length="776" mass="88554">MEPQVEDHPMEVSSTVWNAPEVQQVIEAGDHPMETASATEIAPERAEAEAKVETQGYHEAASTVIEVIHDALNPMIEPSSSSEALNKFLQDLQKSGMDPSALENAEEQAKRFFEDLILSSATYDTPCKIDMATATDEEKAAERKRRLYSRRTHHRFVFQDWPRDPNGKPVMKDGPERKGKQTSNGLEIWGATLFDFYMFRRFPEQKSGVTFSSGSRIAAWMKTHGEDYAKDQLAAVEEEEEPHHIWPCLISKLIMDGEQRSGLTKSWNRSQDTNVEGPKCEDWKVPDIWPPKSIFSPEAYPFPWPDKPFEGRKLPALQSYITQGQLPAKLVVHDSRKILRANGRRAPATDDDITHVYKLVESKKHTERAKFDENELKESDAKRRHIRDKFLRNPHSSKDHPSGIMLNRRDTPGPCAPVIFVVYPHLPERGRIPEAHLYLSPNAALGQGNHSYVYRAEFELPRSFLVDELMCTQCVAEDLMKILEEQDGPNCETRDPKWDQPTGRYEYKVTHKTSAAKGFFKGEDGVAKERLVRCPEDIVELAYVGPYRAIETRVQYQNLALGPYCEHLAKENIHPLTAKVSVAAKLSINGDRHLEREAENYQAFPRHFFEHWNGYNIVYPVHHPVPVTPVIPQYYGYYVVSERYSNQKEGDDVDDGEYLSPILLLEDCGTSIDPEVLSADDKNECAALVFKFHQGGWTHGSIARRNIVRQPGPLNAFPEQRKLNAKKRGGRGEDWSYRLIDFGRSTFIETNSEAYKTVLEERTAMDNWIHDGPIQL</sequence>
<feature type="compositionally biased region" description="Basic and acidic residues" evidence="1">
    <location>
        <begin position="372"/>
        <end position="381"/>
    </location>
</feature>
<feature type="region of interest" description="Disordered" evidence="1">
    <location>
        <begin position="372"/>
        <end position="408"/>
    </location>
</feature>
<proteinExistence type="predicted"/>
<gene>
    <name evidence="2" type="ORF">BDN70DRAFT_342828</name>
</gene>
<accession>A0A9P6D4M3</accession>
<evidence type="ECO:0000313" key="3">
    <source>
        <dbReference type="Proteomes" id="UP000807469"/>
    </source>
</evidence>
<evidence type="ECO:0008006" key="4">
    <source>
        <dbReference type="Google" id="ProtNLM"/>
    </source>
</evidence>
<dbReference type="OrthoDB" id="5327923at2759"/>
<organism evidence="2 3">
    <name type="scientific">Pholiota conissans</name>
    <dbReference type="NCBI Taxonomy" id="109636"/>
    <lineage>
        <taxon>Eukaryota</taxon>
        <taxon>Fungi</taxon>
        <taxon>Dikarya</taxon>
        <taxon>Basidiomycota</taxon>
        <taxon>Agaricomycotina</taxon>
        <taxon>Agaricomycetes</taxon>
        <taxon>Agaricomycetidae</taxon>
        <taxon>Agaricales</taxon>
        <taxon>Agaricineae</taxon>
        <taxon>Strophariaceae</taxon>
        <taxon>Pholiota</taxon>
    </lineage>
</organism>
<protein>
    <recommendedName>
        <fullName evidence="4">Protein kinase domain-containing protein</fullName>
    </recommendedName>
</protein>
<reference evidence="2" key="1">
    <citation type="submission" date="2020-11" db="EMBL/GenBank/DDBJ databases">
        <authorList>
            <consortium name="DOE Joint Genome Institute"/>
            <person name="Ahrendt S."/>
            <person name="Riley R."/>
            <person name="Andreopoulos W."/>
            <person name="Labutti K."/>
            <person name="Pangilinan J."/>
            <person name="Ruiz-Duenas F.J."/>
            <person name="Barrasa J.M."/>
            <person name="Sanchez-Garcia M."/>
            <person name="Camarero S."/>
            <person name="Miyauchi S."/>
            <person name="Serrano A."/>
            <person name="Linde D."/>
            <person name="Babiker R."/>
            <person name="Drula E."/>
            <person name="Ayuso-Fernandez I."/>
            <person name="Pacheco R."/>
            <person name="Padilla G."/>
            <person name="Ferreira P."/>
            <person name="Barriuso J."/>
            <person name="Kellner H."/>
            <person name="Castanera R."/>
            <person name="Alfaro M."/>
            <person name="Ramirez L."/>
            <person name="Pisabarro A.G."/>
            <person name="Kuo A."/>
            <person name="Tritt A."/>
            <person name="Lipzen A."/>
            <person name="He G."/>
            <person name="Yan M."/>
            <person name="Ng V."/>
            <person name="Cullen D."/>
            <person name="Martin F."/>
            <person name="Rosso M.-N."/>
            <person name="Henrissat B."/>
            <person name="Hibbett D."/>
            <person name="Martinez A.T."/>
            <person name="Grigoriev I.V."/>
        </authorList>
    </citation>
    <scope>NUCLEOTIDE SEQUENCE</scope>
    <source>
        <strain evidence="2">CIRM-BRFM 674</strain>
    </source>
</reference>